<evidence type="ECO:0000313" key="4">
    <source>
        <dbReference type="Proteomes" id="UP000199062"/>
    </source>
</evidence>
<dbReference type="PROSITE" id="PS51318">
    <property type="entry name" value="TAT"/>
    <property type="match status" value="1"/>
</dbReference>
<dbReference type="Gene3D" id="2.130.10.10">
    <property type="entry name" value="YVTN repeat-like/Quinoprotein amine dehydrogenase"/>
    <property type="match status" value="1"/>
</dbReference>
<dbReference type="PANTHER" id="PTHR34512">
    <property type="entry name" value="CELL SURFACE PROTEIN"/>
    <property type="match status" value="1"/>
</dbReference>
<feature type="domain" description="Pyrrolo-quinoline quinone repeat" evidence="2">
    <location>
        <begin position="154"/>
        <end position="374"/>
    </location>
</feature>
<feature type="region of interest" description="Disordered" evidence="1">
    <location>
        <begin position="284"/>
        <end position="306"/>
    </location>
</feature>
<sequence>MKRKTRRSFLRNAGLGGTVLLGLGVGPGAGAAESTTGVEWSLADATSDWPTYRGTAARAGFTSAAGPVEAPASRRFAESGPSIDSNLAVADGVAYFVRNRARPSLAAFDLDQETTVWETDVTPGSAAGVTLADDTVYVVGGSQQSPECVPVPPTLAAVDAADGTVEWDHEFDPVTVTWPTVADGRTFVVADDSLVAIDDGGAVAWRTDLADGTAADRTLVPTVADDLVVTADDDGVVAVDQADGSEAWRLDVPDAGRPSIADGSVYATTRHGVVAIDLADGSERWHASGSPSDGSVDPSGAPAVGPDRLYVPVDEEHVAALSTADGSTEWRSDRLGDVSVVGGGQTVYAAVSDPESRQVAVYALDSADGETRWEFEPESPFPVQSPAVTGGALLFGGEALTVLVTE</sequence>
<feature type="compositionally biased region" description="Low complexity" evidence="1">
    <location>
        <begin position="287"/>
        <end position="302"/>
    </location>
</feature>
<dbReference type="InterPro" id="IPR002372">
    <property type="entry name" value="PQQ_rpt_dom"/>
</dbReference>
<evidence type="ECO:0000313" key="3">
    <source>
        <dbReference type="EMBL" id="SFR86544.1"/>
    </source>
</evidence>
<accession>A0A1I6K5X4</accession>
<dbReference type="RefSeq" id="WP_089813085.1">
    <property type="nucleotide sequence ID" value="NZ_FOZK01000001.1"/>
</dbReference>
<name>A0A1I6K5X4_9EURY</name>
<dbReference type="Proteomes" id="UP000199062">
    <property type="component" value="Unassembled WGS sequence"/>
</dbReference>
<dbReference type="Gene3D" id="2.40.128.630">
    <property type="match status" value="1"/>
</dbReference>
<dbReference type="AlphaFoldDB" id="A0A1I6K5X4"/>
<dbReference type="STRING" id="767519.SAMN05216559_0233"/>
<evidence type="ECO:0000256" key="1">
    <source>
        <dbReference type="SAM" id="MobiDB-lite"/>
    </source>
</evidence>
<dbReference type="OrthoDB" id="145878at2157"/>
<dbReference type="SMART" id="SM00564">
    <property type="entry name" value="PQQ"/>
    <property type="match status" value="5"/>
</dbReference>
<gene>
    <name evidence="3" type="ORF">SAMN05216559_0233</name>
</gene>
<proteinExistence type="predicted"/>
<reference evidence="3 4" key="1">
    <citation type="submission" date="2016-10" db="EMBL/GenBank/DDBJ databases">
        <authorList>
            <person name="de Groot N.N."/>
        </authorList>
    </citation>
    <scope>NUCLEOTIDE SEQUENCE [LARGE SCALE GENOMIC DNA]</scope>
    <source>
        <strain evidence="3 4">CGMCC 1.10457</strain>
    </source>
</reference>
<organism evidence="3 4">
    <name type="scientific">Halomicrobium zhouii</name>
    <dbReference type="NCBI Taxonomy" id="767519"/>
    <lineage>
        <taxon>Archaea</taxon>
        <taxon>Methanobacteriati</taxon>
        <taxon>Methanobacteriota</taxon>
        <taxon>Stenosarchaea group</taxon>
        <taxon>Halobacteria</taxon>
        <taxon>Halobacteriales</taxon>
        <taxon>Haloarculaceae</taxon>
        <taxon>Halomicrobium</taxon>
    </lineage>
</organism>
<dbReference type="InterPro" id="IPR015943">
    <property type="entry name" value="WD40/YVTN_repeat-like_dom_sf"/>
</dbReference>
<dbReference type="EMBL" id="FOZK01000001">
    <property type="protein sequence ID" value="SFR86544.1"/>
    <property type="molecule type" value="Genomic_DNA"/>
</dbReference>
<dbReference type="InterPro" id="IPR011047">
    <property type="entry name" value="Quinoprotein_ADH-like_sf"/>
</dbReference>
<dbReference type="InterPro" id="IPR018391">
    <property type="entry name" value="PQQ_b-propeller_rpt"/>
</dbReference>
<dbReference type="Pfam" id="PF13360">
    <property type="entry name" value="PQQ_2"/>
    <property type="match status" value="1"/>
</dbReference>
<dbReference type="PANTHER" id="PTHR34512:SF30">
    <property type="entry name" value="OUTER MEMBRANE PROTEIN ASSEMBLY FACTOR BAMB"/>
    <property type="match status" value="1"/>
</dbReference>
<dbReference type="InterPro" id="IPR006311">
    <property type="entry name" value="TAT_signal"/>
</dbReference>
<evidence type="ECO:0000259" key="2">
    <source>
        <dbReference type="Pfam" id="PF13360"/>
    </source>
</evidence>
<dbReference type="SUPFAM" id="SSF50998">
    <property type="entry name" value="Quinoprotein alcohol dehydrogenase-like"/>
    <property type="match status" value="2"/>
</dbReference>
<keyword evidence="4" id="KW-1185">Reference proteome</keyword>
<dbReference type="Gene3D" id="2.40.10.480">
    <property type="match status" value="1"/>
</dbReference>
<protein>
    <submittedName>
        <fullName evidence="3">Outer membrane protein assembly factor BamB, contains PQQ-like beta-propeller repeat</fullName>
    </submittedName>
</protein>